<dbReference type="AlphaFoldDB" id="A0A377W205"/>
<organism evidence="1 2">
    <name type="scientific">Klebsiella pneumoniae</name>
    <dbReference type="NCBI Taxonomy" id="573"/>
    <lineage>
        <taxon>Bacteria</taxon>
        <taxon>Pseudomonadati</taxon>
        <taxon>Pseudomonadota</taxon>
        <taxon>Gammaproteobacteria</taxon>
        <taxon>Enterobacterales</taxon>
        <taxon>Enterobacteriaceae</taxon>
        <taxon>Klebsiella/Raoultella group</taxon>
        <taxon>Klebsiella</taxon>
        <taxon>Klebsiella pneumoniae complex</taxon>
    </lineage>
</organism>
<reference evidence="1 2" key="1">
    <citation type="submission" date="2018-06" db="EMBL/GenBank/DDBJ databases">
        <authorList>
            <consortium name="Pathogen Informatics"/>
            <person name="Doyle S."/>
        </authorList>
    </citation>
    <scope>NUCLEOTIDE SEQUENCE [LARGE SCALE GENOMIC DNA]</scope>
    <source>
        <strain evidence="1 2">NCTC9637</strain>
    </source>
</reference>
<gene>
    <name evidence="1" type="ORF">NCTC9637_03485</name>
</gene>
<sequence>MASQGGGIHASALALHPAHQSVIILVALSAVKQQMFQQVRQPREARRFVVAAGGDPRQGRRAIRLRLMDQGGLQAARQSEGAGRQCHYRSRVW</sequence>
<name>A0A377W205_KLEPN</name>
<dbReference type="EMBL" id="UGLB01000003">
    <property type="protein sequence ID" value="STT48539.1"/>
    <property type="molecule type" value="Genomic_DNA"/>
</dbReference>
<proteinExistence type="predicted"/>
<dbReference type="Proteomes" id="UP000255099">
    <property type="component" value="Unassembled WGS sequence"/>
</dbReference>
<protein>
    <submittedName>
        <fullName evidence="1">Uncharacterized protein</fullName>
    </submittedName>
</protein>
<evidence type="ECO:0000313" key="2">
    <source>
        <dbReference type="Proteomes" id="UP000255099"/>
    </source>
</evidence>
<evidence type="ECO:0000313" key="1">
    <source>
        <dbReference type="EMBL" id="STT48539.1"/>
    </source>
</evidence>
<accession>A0A377W205</accession>